<evidence type="ECO:0000313" key="3">
    <source>
        <dbReference type="Proteomes" id="UP000184052"/>
    </source>
</evidence>
<dbReference type="InterPro" id="IPR003959">
    <property type="entry name" value="ATPase_AAA_core"/>
</dbReference>
<dbReference type="EMBL" id="FQZL01000031">
    <property type="protein sequence ID" value="SHJ68978.1"/>
    <property type="molecule type" value="Genomic_DNA"/>
</dbReference>
<dbReference type="Proteomes" id="UP000184052">
    <property type="component" value="Unassembled WGS sequence"/>
</dbReference>
<dbReference type="SUPFAM" id="SSF52540">
    <property type="entry name" value="P-loop containing nucleoside triphosphate hydrolases"/>
    <property type="match status" value="1"/>
</dbReference>
<name>A0A1M6LCU2_9FIRM</name>
<dbReference type="AlphaFoldDB" id="A0A1M6LCU2"/>
<dbReference type="PANTHER" id="PTHR43581:SF4">
    <property type="entry name" value="ATP_GTP PHOSPHATASE"/>
    <property type="match status" value="1"/>
</dbReference>
<dbReference type="InterPro" id="IPR027417">
    <property type="entry name" value="P-loop_NTPase"/>
</dbReference>
<sequence>MIQNIKLSNFGVIEELEWNNLGKINVIVGENGSGKTFLLKSLYASLKTIEVYRRGNEMKKDSELLVDKLHWTYQVNKIGDLVMKGADNPLKYEMKFNNREFEFSFGKSATKNITRIRNNVDIRKENSIFLPAKEVLSLYDVILESRENDRLFGFDDTYYDLVKALKIPKSKGKNYKEFAKSREMLDKIIDGRVEFDSVDNNWYFKRGNQKFSIHSTAEGIKKISILDHLLGNRYLDKESVIFIDEPEAAIHPKAISQFMEILKVLTDNQIQVFIATHSYFVLKKLHIIAKREDISIPIISLDNEGNSFTSDLQIEMPDNEIVNESIRIYEEEIEADY</sequence>
<dbReference type="InterPro" id="IPR003593">
    <property type="entry name" value="AAA+_ATPase"/>
</dbReference>
<dbReference type="Gene3D" id="3.40.50.300">
    <property type="entry name" value="P-loop containing nucleotide triphosphate hydrolases"/>
    <property type="match status" value="1"/>
</dbReference>
<gene>
    <name evidence="2" type="ORF">SAMN02745751_03142</name>
</gene>
<dbReference type="PANTHER" id="PTHR43581">
    <property type="entry name" value="ATP/GTP PHOSPHATASE"/>
    <property type="match status" value="1"/>
</dbReference>
<accession>A0A1M6LCU2</accession>
<keyword evidence="3" id="KW-1185">Reference proteome</keyword>
<dbReference type="STRING" id="1121476.SAMN02745751_03142"/>
<dbReference type="OrthoDB" id="308933at2"/>
<dbReference type="InterPro" id="IPR051396">
    <property type="entry name" value="Bact_Antivir_Def_Nuclease"/>
</dbReference>
<organism evidence="2 3">
    <name type="scientific">Dethiosulfatibacter aminovorans DSM 17477</name>
    <dbReference type="NCBI Taxonomy" id="1121476"/>
    <lineage>
        <taxon>Bacteria</taxon>
        <taxon>Bacillati</taxon>
        <taxon>Bacillota</taxon>
        <taxon>Tissierellia</taxon>
        <taxon>Dethiosulfatibacter</taxon>
    </lineage>
</organism>
<reference evidence="2 3" key="1">
    <citation type="submission" date="2016-11" db="EMBL/GenBank/DDBJ databases">
        <authorList>
            <person name="Jaros S."/>
            <person name="Januszkiewicz K."/>
            <person name="Wedrychowicz H."/>
        </authorList>
    </citation>
    <scope>NUCLEOTIDE SEQUENCE [LARGE SCALE GENOMIC DNA]</scope>
    <source>
        <strain evidence="2 3">DSM 17477</strain>
    </source>
</reference>
<feature type="domain" description="AAA+ ATPase" evidence="1">
    <location>
        <begin position="21"/>
        <end position="302"/>
    </location>
</feature>
<proteinExistence type="predicted"/>
<dbReference type="Pfam" id="PF13304">
    <property type="entry name" value="AAA_21"/>
    <property type="match status" value="1"/>
</dbReference>
<evidence type="ECO:0000313" key="2">
    <source>
        <dbReference type="EMBL" id="SHJ68978.1"/>
    </source>
</evidence>
<dbReference type="RefSeq" id="WP_073050518.1">
    <property type="nucleotide sequence ID" value="NZ_FQZL01000031.1"/>
</dbReference>
<dbReference type="GO" id="GO:0016887">
    <property type="term" value="F:ATP hydrolysis activity"/>
    <property type="evidence" value="ECO:0007669"/>
    <property type="project" value="InterPro"/>
</dbReference>
<dbReference type="GO" id="GO:0005524">
    <property type="term" value="F:ATP binding"/>
    <property type="evidence" value="ECO:0007669"/>
    <property type="project" value="InterPro"/>
</dbReference>
<dbReference type="SMART" id="SM00382">
    <property type="entry name" value="AAA"/>
    <property type="match status" value="1"/>
</dbReference>
<evidence type="ECO:0000259" key="1">
    <source>
        <dbReference type="SMART" id="SM00382"/>
    </source>
</evidence>
<protein>
    <submittedName>
        <fullName evidence="2">ATPase/GTPase, AAA15 family</fullName>
    </submittedName>
</protein>